<comment type="catalytic activity">
    <reaction evidence="3">
        <text>(6R)-10-formyltetrahydrofolate + H2O = (6S)-5,6,7,8-tetrahydrofolate + formate + H(+)</text>
        <dbReference type="Rhea" id="RHEA:19833"/>
        <dbReference type="ChEBI" id="CHEBI:15377"/>
        <dbReference type="ChEBI" id="CHEBI:15378"/>
        <dbReference type="ChEBI" id="CHEBI:15740"/>
        <dbReference type="ChEBI" id="CHEBI:57453"/>
        <dbReference type="ChEBI" id="CHEBI:195366"/>
        <dbReference type="EC" id="3.5.1.10"/>
    </reaction>
</comment>
<dbReference type="Proteomes" id="UP000473470">
    <property type="component" value="Unassembled WGS sequence"/>
</dbReference>
<dbReference type="Pfam" id="PF01842">
    <property type="entry name" value="ACT"/>
    <property type="match status" value="1"/>
</dbReference>
<dbReference type="Pfam" id="PF00551">
    <property type="entry name" value="Formyl_trans_N"/>
    <property type="match status" value="1"/>
</dbReference>
<dbReference type="InterPro" id="IPR002912">
    <property type="entry name" value="ACT_dom"/>
</dbReference>
<dbReference type="PANTHER" id="PTHR42706:SF1">
    <property type="entry name" value="FORMYLTETRAHYDROFOLATE DEFORMYLASE 2, MITOCHONDRIAL"/>
    <property type="match status" value="1"/>
</dbReference>
<dbReference type="InterPro" id="IPR036477">
    <property type="entry name" value="Formyl_transf_N_sf"/>
</dbReference>
<dbReference type="CDD" id="cd08648">
    <property type="entry name" value="FMT_core_Formyl-FH4-Hydrolase_C"/>
    <property type="match status" value="1"/>
</dbReference>
<evidence type="ECO:0000256" key="4">
    <source>
        <dbReference type="NCBIfam" id="TIGR00655"/>
    </source>
</evidence>
<dbReference type="InterPro" id="IPR041729">
    <property type="entry name" value="Formyl-FH4-Hydrolase_C"/>
</dbReference>
<comment type="pathway">
    <text evidence="3">Purine metabolism; IMP biosynthesis via de novo pathway; formate from 10-formyl-5,6,7,8-tetrahydrofolate: step 1/1.</text>
</comment>
<keyword evidence="3" id="KW-0658">Purine biosynthesis</keyword>
<accession>A0A6L3N2B6</accession>
<dbReference type="EC" id="3.5.1.10" evidence="3 4"/>
<dbReference type="InterPro" id="IPR044074">
    <property type="entry name" value="PurU_ACT"/>
</dbReference>
<evidence type="ECO:0000256" key="5">
    <source>
        <dbReference type="SAM" id="MobiDB-lite"/>
    </source>
</evidence>
<evidence type="ECO:0000256" key="2">
    <source>
        <dbReference type="ARBA" id="ARBA00022801"/>
    </source>
</evidence>
<proteinExistence type="inferred from homology"/>
<evidence type="ECO:0000313" key="7">
    <source>
        <dbReference type="EMBL" id="KAB0639899.1"/>
    </source>
</evidence>
<evidence type="ECO:0000259" key="6">
    <source>
        <dbReference type="PROSITE" id="PS51671"/>
    </source>
</evidence>
<feature type="region of interest" description="Disordered" evidence="5">
    <location>
        <begin position="1"/>
        <end position="21"/>
    </location>
</feature>
<comment type="caution">
    <text evidence="7">The sequence shown here is derived from an EMBL/GenBank/DDBJ whole genome shotgun (WGS) entry which is preliminary data.</text>
</comment>
<feature type="active site" evidence="3">
    <location>
        <position position="274"/>
    </location>
</feature>
<keyword evidence="2 3" id="KW-0378">Hydrolase</keyword>
<dbReference type="PROSITE" id="PS51671">
    <property type="entry name" value="ACT"/>
    <property type="match status" value="1"/>
</dbReference>
<evidence type="ECO:0000256" key="3">
    <source>
        <dbReference type="HAMAP-Rule" id="MF_01927"/>
    </source>
</evidence>
<dbReference type="UniPathway" id="UPA00074">
    <property type="reaction ID" value="UER00170"/>
</dbReference>
<comment type="similarity">
    <text evidence="3">Belongs to the PurU family.</text>
</comment>
<dbReference type="PIRSF" id="PIRSF036480">
    <property type="entry name" value="FormyFH4_hydr"/>
    <property type="match status" value="1"/>
</dbReference>
<sequence length="330" mass="36056">MKTSESLIDVGAPDAGRSSPDGAEAARLLARLRDPAPAAAANREYVLRLSCRDSRGVVYAVSRALFEAGCNIVDAQQFGDVGSERVHGRFFMRVHVDAPAAVADATTLVRLLDGLRIAYGMDVEVHDAQWRPRVAILASREGHCLNDLIFRQMSGQLPIDIVAIVSNHAELGALAARFALPFHHLPMSDADGGKPAQEARIAALLERERVELVVLARYMQILSPEMCALLHGRAINIHHSFLPSFKGAQPYYQAFDRGVKLIGATAHYVTTDLDEGPIIEQDVERVDHAAGPRELAAIGRDIESVVLARAVKWHCEHRVLMNGGKTVVFR</sequence>
<dbReference type="AlphaFoldDB" id="A0A6L3N2B6"/>
<dbReference type="NCBIfam" id="TIGR00655">
    <property type="entry name" value="PurU"/>
    <property type="match status" value="1"/>
</dbReference>
<name>A0A6L3N2B6_9BURK</name>
<dbReference type="InterPro" id="IPR004810">
    <property type="entry name" value="PurU"/>
</dbReference>
<dbReference type="CDD" id="cd04875">
    <property type="entry name" value="ACT_F4HF-DF"/>
    <property type="match status" value="1"/>
</dbReference>
<keyword evidence="1 3" id="KW-0554">One-carbon metabolism</keyword>
<evidence type="ECO:0000313" key="8">
    <source>
        <dbReference type="Proteomes" id="UP000473470"/>
    </source>
</evidence>
<protein>
    <recommendedName>
        <fullName evidence="3 4">Formyltetrahydrofolate deformylase</fullName>
        <ecNumber evidence="3 4">3.5.1.10</ecNumber>
    </recommendedName>
    <alternativeName>
        <fullName evidence="3">Formyl-FH(4) hydrolase</fullName>
    </alternativeName>
</protein>
<dbReference type="PANTHER" id="PTHR42706">
    <property type="entry name" value="FORMYLTETRAHYDROFOLATE DEFORMYLASE"/>
    <property type="match status" value="1"/>
</dbReference>
<comment type="function">
    <text evidence="3">Catalyzes the hydrolysis of 10-formyltetrahydrofolate (formyl-FH4) to formate and tetrahydrofolate (FH4).</text>
</comment>
<dbReference type="HAMAP" id="MF_01927">
    <property type="entry name" value="PurU"/>
    <property type="match status" value="1"/>
</dbReference>
<dbReference type="NCBIfam" id="NF004684">
    <property type="entry name" value="PRK06027.1"/>
    <property type="match status" value="1"/>
</dbReference>
<dbReference type="Gene3D" id="3.40.50.170">
    <property type="entry name" value="Formyl transferase, N-terminal domain"/>
    <property type="match status" value="1"/>
</dbReference>
<dbReference type="InterPro" id="IPR002376">
    <property type="entry name" value="Formyl_transf_N"/>
</dbReference>
<dbReference type="GO" id="GO:0006189">
    <property type="term" value="P:'de novo' IMP biosynthetic process"/>
    <property type="evidence" value="ECO:0007669"/>
    <property type="project" value="UniProtKB-UniRule"/>
</dbReference>
<dbReference type="InterPro" id="IPR045865">
    <property type="entry name" value="ACT-like_dom_sf"/>
</dbReference>
<dbReference type="PRINTS" id="PR01575">
    <property type="entry name" value="FFH4HYDRLASE"/>
</dbReference>
<dbReference type="SUPFAM" id="SSF53328">
    <property type="entry name" value="Formyltransferase"/>
    <property type="match status" value="1"/>
</dbReference>
<gene>
    <name evidence="3 7" type="primary">purU</name>
    <name evidence="7" type="ORF">F7R25_06170</name>
</gene>
<reference evidence="7 8" key="1">
    <citation type="submission" date="2019-09" db="EMBL/GenBank/DDBJ databases">
        <title>Draft genome sequences of 48 bacterial type strains from the CCUG.</title>
        <authorList>
            <person name="Tunovic T."/>
            <person name="Pineiro-Iglesias B."/>
            <person name="Unosson C."/>
            <person name="Inganas E."/>
            <person name="Ohlen M."/>
            <person name="Cardew S."/>
            <person name="Jensie-Markopoulos S."/>
            <person name="Salva-Serra F."/>
            <person name="Jaen-Luchoro D."/>
            <person name="Karlsson R."/>
            <person name="Svensson-Stadler L."/>
            <person name="Chun J."/>
            <person name="Moore E."/>
        </authorList>
    </citation>
    <scope>NUCLEOTIDE SEQUENCE [LARGE SCALE GENOMIC DNA]</scope>
    <source>
        <strain evidence="7 8">CCUG 65686</strain>
    </source>
</reference>
<organism evidence="7 8">
    <name type="scientific">Burkholderia stagnalis</name>
    <dbReference type="NCBI Taxonomy" id="1503054"/>
    <lineage>
        <taxon>Bacteria</taxon>
        <taxon>Pseudomonadati</taxon>
        <taxon>Pseudomonadota</taxon>
        <taxon>Betaproteobacteria</taxon>
        <taxon>Burkholderiales</taxon>
        <taxon>Burkholderiaceae</taxon>
        <taxon>Burkholderia</taxon>
        <taxon>Burkholderia cepacia complex</taxon>
    </lineage>
</organism>
<dbReference type="EMBL" id="VZOK01000007">
    <property type="protein sequence ID" value="KAB0639899.1"/>
    <property type="molecule type" value="Genomic_DNA"/>
</dbReference>
<dbReference type="GO" id="GO:0006730">
    <property type="term" value="P:one-carbon metabolic process"/>
    <property type="evidence" value="ECO:0007669"/>
    <property type="project" value="UniProtKB-KW"/>
</dbReference>
<dbReference type="GO" id="GO:0008864">
    <property type="term" value="F:formyltetrahydrofolate deformylase activity"/>
    <property type="evidence" value="ECO:0007669"/>
    <property type="project" value="UniProtKB-UniRule"/>
</dbReference>
<dbReference type="Gene3D" id="3.30.70.260">
    <property type="match status" value="1"/>
</dbReference>
<feature type="domain" description="ACT" evidence="6">
    <location>
        <begin position="46"/>
        <end position="133"/>
    </location>
</feature>
<evidence type="ECO:0000256" key="1">
    <source>
        <dbReference type="ARBA" id="ARBA00022563"/>
    </source>
</evidence>
<dbReference type="SUPFAM" id="SSF55021">
    <property type="entry name" value="ACT-like"/>
    <property type="match status" value="1"/>
</dbReference>